<evidence type="ECO:0000313" key="2">
    <source>
        <dbReference type="Proteomes" id="UP000078284"/>
    </source>
</evidence>
<comment type="caution">
    <text evidence="1">The sequence shown here is derived from an EMBL/GenBank/DDBJ whole genome shotgun (WGS) entry which is preliminary data.</text>
</comment>
<proteinExistence type="predicted"/>
<dbReference type="EMBL" id="LUHQ01000003">
    <property type="protein sequence ID" value="OAP06974.1"/>
    <property type="molecule type" value="Genomic_DNA"/>
</dbReference>
<protein>
    <submittedName>
        <fullName evidence="1">Uncharacterized protein</fullName>
    </submittedName>
</protein>
<sequence length="55" mass="6087">MFGSFVSAILSTRSGRILLGRGSLQPVLDVSHCLRGSLEQYKVDRTALSFGFILW</sequence>
<evidence type="ECO:0000313" key="1">
    <source>
        <dbReference type="EMBL" id="OAP06974.1"/>
    </source>
</evidence>
<dbReference type="AlphaFoldDB" id="A0A178VMF1"/>
<accession>A0A178VMF1</accession>
<reference evidence="2" key="1">
    <citation type="journal article" date="2016" name="Proc. Natl. Acad. Sci. U.S.A.">
        <title>Chromosome-level assembly of Arabidopsis thaliana Ler reveals the extent of translocation and inversion polymorphisms.</title>
        <authorList>
            <person name="Zapata L."/>
            <person name="Ding J."/>
            <person name="Willing E.M."/>
            <person name="Hartwig B."/>
            <person name="Bezdan D."/>
            <person name="Jiao W.B."/>
            <person name="Patel V."/>
            <person name="Velikkakam James G."/>
            <person name="Koornneef M."/>
            <person name="Ossowski S."/>
            <person name="Schneeberger K."/>
        </authorList>
    </citation>
    <scope>NUCLEOTIDE SEQUENCE [LARGE SCALE GENOMIC DNA]</scope>
    <source>
        <strain evidence="2">cv. Landsberg erecta</strain>
    </source>
</reference>
<organism evidence="1 2">
    <name type="scientific">Arabidopsis thaliana</name>
    <name type="common">Mouse-ear cress</name>
    <dbReference type="NCBI Taxonomy" id="3702"/>
    <lineage>
        <taxon>Eukaryota</taxon>
        <taxon>Viridiplantae</taxon>
        <taxon>Streptophyta</taxon>
        <taxon>Embryophyta</taxon>
        <taxon>Tracheophyta</taxon>
        <taxon>Spermatophyta</taxon>
        <taxon>Magnoliopsida</taxon>
        <taxon>eudicotyledons</taxon>
        <taxon>Gunneridae</taxon>
        <taxon>Pentapetalae</taxon>
        <taxon>rosids</taxon>
        <taxon>malvids</taxon>
        <taxon>Brassicales</taxon>
        <taxon>Brassicaceae</taxon>
        <taxon>Camelineae</taxon>
        <taxon>Arabidopsis</taxon>
    </lineage>
</organism>
<gene>
    <name evidence="1" type="ordered locus">AXX17_At3g32580</name>
</gene>
<dbReference type="Proteomes" id="UP000078284">
    <property type="component" value="Chromosome 3"/>
</dbReference>
<name>A0A178VMF1_ARATH</name>